<evidence type="ECO:0000259" key="2">
    <source>
        <dbReference type="Pfam" id="PF22456"/>
    </source>
</evidence>
<dbReference type="InterPro" id="IPR011249">
    <property type="entry name" value="Metalloenz_LuxS/M16"/>
</dbReference>
<keyword evidence="1" id="KW-0479">Metal-binding</keyword>
<dbReference type="SUPFAM" id="SSF63411">
    <property type="entry name" value="LuxS/MPP-like metallohydrolase"/>
    <property type="match status" value="1"/>
</dbReference>
<organism evidence="3 4">
    <name type="scientific">Olpidium bornovanus</name>
    <dbReference type="NCBI Taxonomy" id="278681"/>
    <lineage>
        <taxon>Eukaryota</taxon>
        <taxon>Fungi</taxon>
        <taxon>Fungi incertae sedis</taxon>
        <taxon>Olpidiomycota</taxon>
        <taxon>Olpidiomycotina</taxon>
        <taxon>Olpidiomycetes</taxon>
        <taxon>Olpidiales</taxon>
        <taxon>Olpidiaceae</taxon>
        <taxon>Olpidium</taxon>
    </lineage>
</organism>
<name>A0A8H7ZU11_9FUNG</name>
<feature type="domain" description="Coenzyme PQQ synthesis protein F-like C-terminal lobe" evidence="2">
    <location>
        <begin position="2"/>
        <end position="65"/>
    </location>
</feature>
<dbReference type="GO" id="GO:0004222">
    <property type="term" value="F:metalloendopeptidase activity"/>
    <property type="evidence" value="ECO:0007669"/>
    <property type="project" value="TreeGrafter"/>
</dbReference>
<dbReference type="EMBL" id="JAEFCI010007534">
    <property type="protein sequence ID" value="KAG5459003.1"/>
    <property type="molecule type" value="Genomic_DNA"/>
</dbReference>
<dbReference type="PANTHER" id="PTHR43690:SF18">
    <property type="entry name" value="INSULIN-DEGRADING ENZYME-RELATED"/>
    <property type="match status" value="1"/>
</dbReference>
<dbReference type="Gene3D" id="3.30.830.10">
    <property type="entry name" value="Metalloenzyme, LuxS/M16 peptidase-like"/>
    <property type="match status" value="1"/>
</dbReference>
<dbReference type="OrthoDB" id="952271at2759"/>
<dbReference type="Pfam" id="PF22456">
    <property type="entry name" value="PqqF-like_C_4"/>
    <property type="match status" value="1"/>
</dbReference>
<gene>
    <name evidence="3" type="ORF">BJ554DRAFT_671</name>
</gene>
<sequence>MGMRFIIQSERDTAYLENRIEAFLRKMEGVIHGLTAEEFNKHVESLILKKTEKLKNLNEEAQRFWAYIHSGYYEFNCVDTDVEHLRKVTKDDLLAFFMEYIHPSSRTRSKISVHLRSQAPPKVAHVVVDAAQVISCLNAHGMTTPKAEDIEAAVAGGIENLEQSVRQLMVNQDGVEEERLEALIKSVADLAAAGQPGPVVENTGVTGEEQNELPPGNVVIEDLVKFKADCALSRAPQPVVPLETMRA</sequence>
<comment type="caution">
    <text evidence="3">The sequence shown here is derived from an EMBL/GenBank/DDBJ whole genome shotgun (WGS) entry which is preliminary data.</text>
</comment>
<reference evidence="3 4" key="1">
    <citation type="journal article" name="Sci. Rep.">
        <title>Genome-scale phylogenetic analyses confirm Olpidium as the closest living zoosporic fungus to the non-flagellated, terrestrial fungi.</title>
        <authorList>
            <person name="Chang Y."/>
            <person name="Rochon D."/>
            <person name="Sekimoto S."/>
            <person name="Wang Y."/>
            <person name="Chovatia M."/>
            <person name="Sandor L."/>
            <person name="Salamov A."/>
            <person name="Grigoriev I.V."/>
            <person name="Stajich J.E."/>
            <person name="Spatafora J.W."/>
        </authorList>
    </citation>
    <scope>NUCLEOTIDE SEQUENCE [LARGE SCALE GENOMIC DNA]</scope>
    <source>
        <strain evidence="3">S191</strain>
    </source>
</reference>
<dbReference type="PANTHER" id="PTHR43690">
    <property type="entry name" value="NARDILYSIN"/>
    <property type="match status" value="1"/>
</dbReference>
<dbReference type="AlphaFoldDB" id="A0A8H7ZU11"/>
<dbReference type="GO" id="GO:0005739">
    <property type="term" value="C:mitochondrion"/>
    <property type="evidence" value="ECO:0007669"/>
    <property type="project" value="TreeGrafter"/>
</dbReference>
<dbReference type="GO" id="GO:0051603">
    <property type="term" value="P:proteolysis involved in protein catabolic process"/>
    <property type="evidence" value="ECO:0007669"/>
    <property type="project" value="TreeGrafter"/>
</dbReference>
<proteinExistence type="predicted"/>
<dbReference type="InterPro" id="IPR054734">
    <property type="entry name" value="PqqF-like_C_4"/>
</dbReference>
<dbReference type="Proteomes" id="UP000673691">
    <property type="component" value="Unassembled WGS sequence"/>
</dbReference>
<evidence type="ECO:0000313" key="3">
    <source>
        <dbReference type="EMBL" id="KAG5459003.1"/>
    </source>
</evidence>
<keyword evidence="4" id="KW-1185">Reference proteome</keyword>
<evidence type="ECO:0000256" key="1">
    <source>
        <dbReference type="ARBA" id="ARBA00022723"/>
    </source>
</evidence>
<dbReference type="GO" id="GO:0005829">
    <property type="term" value="C:cytosol"/>
    <property type="evidence" value="ECO:0007669"/>
    <property type="project" value="TreeGrafter"/>
</dbReference>
<dbReference type="InterPro" id="IPR050626">
    <property type="entry name" value="Peptidase_M16"/>
</dbReference>
<dbReference type="GO" id="GO:0046872">
    <property type="term" value="F:metal ion binding"/>
    <property type="evidence" value="ECO:0007669"/>
    <property type="project" value="UniProtKB-KW"/>
</dbReference>
<protein>
    <submittedName>
        <fullName evidence="3">Metalloenzyme, LuxS/M16 peptidase-like protein</fullName>
    </submittedName>
</protein>
<accession>A0A8H7ZU11</accession>
<dbReference type="GO" id="GO:0043171">
    <property type="term" value="P:peptide catabolic process"/>
    <property type="evidence" value="ECO:0007669"/>
    <property type="project" value="TreeGrafter"/>
</dbReference>
<evidence type="ECO:0000313" key="4">
    <source>
        <dbReference type="Proteomes" id="UP000673691"/>
    </source>
</evidence>